<feature type="binding site" evidence="7">
    <location>
        <position position="160"/>
    </location>
    <ligand>
        <name>S-adenosyl-L-methionine</name>
        <dbReference type="ChEBI" id="CHEBI:59789"/>
    </ligand>
</feature>
<keyword evidence="4 7" id="KW-0949">S-adenosyl-L-methionine</keyword>
<comment type="caution">
    <text evidence="9">The sequence shown here is derived from an EMBL/GenBank/DDBJ whole genome shotgun (WGS) entry which is preliminary data.</text>
</comment>
<dbReference type="CDD" id="cd18092">
    <property type="entry name" value="SpoU-like_TrmH"/>
    <property type="match status" value="1"/>
</dbReference>
<comment type="catalytic activity">
    <reaction evidence="7">
        <text>guanosine(18) in tRNA + S-adenosyl-L-methionine = 2'-O-methylguanosine(18) in tRNA + S-adenosyl-L-homocysteine + H(+)</text>
        <dbReference type="Rhea" id="RHEA:20077"/>
        <dbReference type="Rhea" id="RHEA-COMP:10190"/>
        <dbReference type="Rhea" id="RHEA-COMP:10192"/>
        <dbReference type="ChEBI" id="CHEBI:15378"/>
        <dbReference type="ChEBI" id="CHEBI:57856"/>
        <dbReference type="ChEBI" id="CHEBI:59789"/>
        <dbReference type="ChEBI" id="CHEBI:74269"/>
        <dbReference type="ChEBI" id="CHEBI:74445"/>
        <dbReference type="EC" id="2.1.1.34"/>
    </reaction>
</comment>
<dbReference type="PANTHER" id="PTHR43453">
    <property type="entry name" value="RRNA METHYLASE-LIKE"/>
    <property type="match status" value="1"/>
</dbReference>
<evidence type="ECO:0000256" key="7">
    <source>
        <dbReference type="HAMAP-Rule" id="MF_02060"/>
    </source>
</evidence>
<proteinExistence type="inferred from homology"/>
<evidence type="ECO:0000256" key="4">
    <source>
        <dbReference type="ARBA" id="ARBA00022691"/>
    </source>
</evidence>
<keyword evidence="5 7" id="KW-0819">tRNA processing</keyword>
<accession>A0AAP2GIW8</accession>
<keyword evidence="10" id="KW-1185">Reference proteome</keyword>
<gene>
    <name evidence="7" type="primary">trmH</name>
    <name evidence="9" type="ORF">KK083_12565</name>
</gene>
<comment type="similarity">
    <text evidence="7">Belongs to the class IV-like SAM-binding methyltransferase superfamily. RNA methyltransferase TrmH family.</text>
</comment>
<evidence type="ECO:0000259" key="8">
    <source>
        <dbReference type="Pfam" id="PF00588"/>
    </source>
</evidence>
<dbReference type="InterPro" id="IPR029028">
    <property type="entry name" value="Alpha/beta_knot_MTases"/>
</dbReference>
<name>A0AAP2GIW8_9BACT</name>
<dbReference type="AlphaFoldDB" id="A0AAP2GIW8"/>
<sequence>MINKEALLFDHLAQFVSDHKKSFVDKVLNERTRYVTVVLENIYQSQNASAAVRTCECMGLQDIHIVENTAKYQLNVRVLKGADKWLNLERYRERGENNTETCFKRLRSEGYRILVADPAEDGISIDEVDVEQSRMAIVFGNELRGASSYALDHGDQKVKIPMYGFTESLNISVSVAICLNTILGKLRQSQASISLSEEEKRIIKLSWYRKIVRRSDILEREFLRTIQ</sequence>
<comment type="caution">
    <text evidence="7">Lacks conserved residue(s) required for the propagation of feature annotation.</text>
</comment>
<dbReference type="PANTHER" id="PTHR43453:SF1">
    <property type="entry name" value="TRNA_RRNA METHYLTRANSFERASE SPOU TYPE DOMAIN-CONTAINING PROTEIN"/>
    <property type="match status" value="1"/>
</dbReference>
<dbReference type="GO" id="GO:0000049">
    <property type="term" value="F:tRNA binding"/>
    <property type="evidence" value="ECO:0007669"/>
    <property type="project" value="UniProtKB-UniRule"/>
</dbReference>
<organism evidence="9 10">
    <name type="scientific">Chryseosolibacter histidini</name>
    <dbReference type="NCBI Taxonomy" id="2782349"/>
    <lineage>
        <taxon>Bacteria</taxon>
        <taxon>Pseudomonadati</taxon>
        <taxon>Bacteroidota</taxon>
        <taxon>Cytophagia</taxon>
        <taxon>Cytophagales</taxon>
        <taxon>Chryseotaleaceae</taxon>
        <taxon>Chryseosolibacter</taxon>
    </lineage>
</organism>
<evidence type="ECO:0000256" key="2">
    <source>
        <dbReference type="ARBA" id="ARBA00022603"/>
    </source>
</evidence>
<evidence type="ECO:0000256" key="3">
    <source>
        <dbReference type="ARBA" id="ARBA00022679"/>
    </source>
</evidence>
<evidence type="ECO:0000256" key="6">
    <source>
        <dbReference type="ARBA" id="ARBA00022884"/>
    </source>
</evidence>
<comment type="function">
    <text evidence="7">Catalyzes the 2'-O methylation of guanosine at position 18 in tRNA.</text>
</comment>
<dbReference type="GO" id="GO:0141100">
    <property type="term" value="F:tRNA (guanine(18)-2'-O)-methyltransferase activity"/>
    <property type="evidence" value="ECO:0007669"/>
    <property type="project" value="UniProtKB-UniRule"/>
</dbReference>
<dbReference type="InterPro" id="IPR033671">
    <property type="entry name" value="TrmH"/>
</dbReference>
<feature type="binding site" evidence="7">
    <location>
        <position position="169"/>
    </location>
    <ligand>
        <name>S-adenosyl-L-methionine</name>
        <dbReference type="ChEBI" id="CHEBI:59789"/>
    </ligand>
</feature>
<dbReference type="HAMAP" id="MF_02060">
    <property type="entry name" value="tRNA_methyltr_TrmH"/>
    <property type="match status" value="1"/>
</dbReference>
<keyword evidence="2 7" id="KW-0489">Methyltransferase</keyword>
<keyword evidence="1 7" id="KW-0820">tRNA-binding</keyword>
<dbReference type="InterPro" id="IPR001537">
    <property type="entry name" value="SpoU_MeTrfase"/>
</dbReference>
<evidence type="ECO:0000256" key="5">
    <source>
        <dbReference type="ARBA" id="ARBA00022694"/>
    </source>
</evidence>
<dbReference type="SUPFAM" id="SSF75217">
    <property type="entry name" value="alpha/beta knot"/>
    <property type="match status" value="1"/>
</dbReference>
<dbReference type="Pfam" id="PF00588">
    <property type="entry name" value="SpoU_methylase"/>
    <property type="match status" value="1"/>
</dbReference>
<dbReference type="EC" id="2.1.1.34" evidence="7"/>
<evidence type="ECO:0000313" key="10">
    <source>
        <dbReference type="Proteomes" id="UP001319200"/>
    </source>
</evidence>
<dbReference type="Gene3D" id="3.40.1280.10">
    <property type="match status" value="1"/>
</dbReference>
<dbReference type="GO" id="GO:0002938">
    <property type="term" value="P:tRNA guanine ribose methylation"/>
    <property type="evidence" value="ECO:0007669"/>
    <property type="project" value="UniProtKB-UniRule"/>
</dbReference>
<feature type="domain" description="tRNA/rRNA methyltransferase SpoU type" evidence="8">
    <location>
        <begin position="35"/>
        <end position="179"/>
    </location>
</feature>
<keyword evidence="6 7" id="KW-0694">RNA-binding</keyword>
<dbReference type="RefSeq" id="WP_254163589.1">
    <property type="nucleotide sequence ID" value="NZ_JAHESF010000011.1"/>
</dbReference>
<reference evidence="9 10" key="1">
    <citation type="submission" date="2021-05" db="EMBL/GenBank/DDBJ databases">
        <title>A Polyphasic approach of four new species of the genus Ohtaekwangia: Ohtaekwangia histidinii sp. nov., Ohtaekwangia cretensis sp. nov., Ohtaekwangia indiensis sp. nov., Ohtaekwangia reichenbachii sp. nov. from diverse environment.</title>
        <authorList>
            <person name="Octaviana S."/>
        </authorList>
    </citation>
    <scope>NUCLEOTIDE SEQUENCE [LARGE SCALE GENOMIC DNA]</scope>
    <source>
        <strain evidence="9 10">PWU4</strain>
    </source>
</reference>
<dbReference type="EMBL" id="JAHESF010000011">
    <property type="protein sequence ID" value="MBT1697716.1"/>
    <property type="molecule type" value="Genomic_DNA"/>
</dbReference>
<dbReference type="InterPro" id="IPR029026">
    <property type="entry name" value="tRNA_m1G_MTases_N"/>
</dbReference>
<evidence type="ECO:0000256" key="1">
    <source>
        <dbReference type="ARBA" id="ARBA00022555"/>
    </source>
</evidence>
<keyword evidence="3 7" id="KW-0808">Transferase</keyword>
<protein>
    <recommendedName>
        <fullName evidence="7">tRNA (guanosine(18)-2'-O)-methyltransferase</fullName>
        <ecNumber evidence="7">2.1.1.34</ecNumber>
    </recommendedName>
    <alternativeName>
        <fullName evidence="7">tRNA [Gm18] methyltransferase</fullName>
    </alternativeName>
</protein>
<evidence type="ECO:0000313" key="9">
    <source>
        <dbReference type="EMBL" id="MBT1697716.1"/>
    </source>
</evidence>
<dbReference type="Proteomes" id="UP001319200">
    <property type="component" value="Unassembled WGS sequence"/>
</dbReference>